<name>A0A7C9ESW9_OPUST</name>
<reference evidence="1" key="2">
    <citation type="submission" date="2020-07" db="EMBL/GenBank/DDBJ databases">
        <authorList>
            <person name="Vera ALvarez R."/>
            <person name="Arias-Moreno D.M."/>
            <person name="Jimenez-Jacinto V."/>
            <person name="Jimenez-Bremont J.F."/>
            <person name="Swaminathan K."/>
            <person name="Moose S.P."/>
            <person name="Guerrero-Gonzalez M.L."/>
            <person name="Marino-Ramirez L."/>
            <person name="Landsman D."/>
            <person name="Rodriguez-Kessler M."/>
            <person name="Delgado-Sanchez P."/>
        </authorList>
    </citation>
    <scope>NUCLEOTIDE SEQUENCE</scope>
    <source>
        <tissue evidence="1">Cladode</tissue>
    </source>
</reference>
<proteinExistence type="predicted"/>
<accession>A0A7C9ESW9</accession>
<reference evidence="1" key="1">
    <citation type="journal article" date="2013" name="J. Plant Res.">
        <title>Effect of fungi and light on seed germination of three Opuntia species from semiarid lands of central Mexico.</title>
        <authorList>
            <person name="Delgado-Sanchez P."/>
            <person name="Jimenez-Bremont J.F."/>
            <person name="Guerrero-Gonzalez Mde L."/>
            <person name="Flores J."/>
        </authorList>
    </citation>
    <scope>NUCLEOTIDE SEQUENCE</scope>
    <source>
        <tissue evidence="1">Cladode</tissue>
    </source>
</reference>
<evidence type="ECO:0000313" key="1">
    <source>
        <dbReference type="EMBL" id="MBA4678261.1"/>
    </source>
</evidence>
<protein>
    <submittedName>
        <fullName evidence="1">Uncharacterized protein</fullName>
    </submittedName>
</protein>
<organism evidence="1">
    <name type="scientific">Opuntia streptacantha</name>
    <name type="common">Prickly pear cactus</name>
    <name type="synonym">Opuntia cardona</name>
    <dbReference type="NCBI Taxonomy" id="393608"/>
    <lineage>
        <taxon>Eukaryota</taxon>
        <taxon>Viridiplantae</taxon>
        <taxon>Streptophyta</taxon>
        <taxon>Embryophyta</taxon>
        <taxon>Tracheophyta</taxon>
        <taxon>Spermatophyta</taxon>
        <taxon>Magnoliopsida</taxon>
        <taxon>eudicotyledons</taxon>
        <taxon>Gunneridae</taxon>
        <taxon>Pentapetalae</taxon>
        <taxon>Caryophyllales</taxon>
        <taxon>Cactineae</taxon>
        <taxon>Cactaceae</taxon>
        <taxon>Opuntioideae</taxon>
        <taxon>Opuntia</taxon>
    </lineage>
</organism>
<dbReference type="AlphaFoldDB" id="A0A7C9ESW9"/>
<dbReference type="EMBL" id="GISG01278827">
    <property type="protein sequence ID" value="MBA4678261.1"/>
    <property type="molecule type" value="Transcribed_RNA"/>
</dbReference>
<sequence length="165" mass="19449">MIISQPHCFSVSVTFCTQSYKHDSNMRVTLLLACYLSMNIYSCLGKFNIQKWTPDTDVNMRWQKHQLWSILRCGCQGRQTVITWWNLKTEFSIFARLFHLRFNIFWTMGQSHLSPETSILHPYNTTNIISYRFDIWNRGHIGQDQEILQNVKLVMLLPGFNGVPL</sequence>